<name>A0ABN8J339_9NEOP</name>
<keyword evidence="2" id="KW-1185">Reference proteome</keyword>
<evidence type="ECO:0000313" key="1">
    <source>
        <dbReference type="EMBL" id="CAH2074096.1"/>
    </source>
</evidence>
<organism evidence="1 2">
    <name type="scientific">Iphiclides podalirius</name>
    <name type="common">scarce swallowtail</name>
    <dbReference type="NCBI Taxonomy" id="110791"/>
    <lineage>
        <taxon>Eukaryota</taxon>
        <taxon>Metazoa</taxon>
        <taxon>Ecdysozoa</taxon>
        <taxon>Arthropoda</taxon>
        <taxon>Hexapoda</taxon>
        <taxon>Insecta</taxon>
        <taxon>Pterygota</taxon>
        <taxon>Neoptera</taxon>
        <taxon>Endopterygota</taxon>
        <taxon>Lepidoptera</taxon>
        <taxon>Glossata</taxon>
        <taxon>Ditrysia</taxon>
        <taxon>Papilionoidea</taxon>
        <taxon>Papilionidae</taxon>
        <taxon>Papilioninae</taxon>
        <taxon>Iphiclides</taxon>
    </lineage>
</organism>
<proteinExistence type="predicted"/>
<protein>
    <submittedName>
        <fullName evidence="1">Uncharacterized protein</fullName>
    </submittedName>
</protein>
<gene>
    <name evidence="1" type="ORF">IPOD504_LOCUS15919</name>
</gene>
<dbReference type="EMBL" id="OW152819">
    <property type="protein sequence ID" value="CAH2074096.1"/>
    <property type="molecule type" value="Genomic_DNA"/>
</dbReference>
<accession>A0ABN8J339</accession>
<evidence type="ECO:0000313" key="2">
    <source>
        <dbReference type="Proteomes" id="UP000837857"/>
    </source>
</evidence>
<feature type="non-terminal residue" evidence="1">
    <location>
        <position position="1"/>
    </location>
</feature>
<reference evidence="1" key="1">
    <citation type="submission" date="2022-03" db="EMBL/GenBank/DDBJ databases">
        <authorList>
            <person name="Martin H S."/>
        </authorList>
    </citation>
    <scope>NUCLEOTIDE SEQUENCE</scope>
</reference>
<dbReference type="Proteomes" id="UP000837857">
    <property type="component" value="Chromosome 7"/>
</dbReference>
<sequence length="94" mass="10679">MTSDLADPLMPKDVHYCPQRGGSLERHNKRQGHLLSTVAREAHDVVGDLVEGFLALRIPVRGRYKRTFISTTQFIECPVTYWAIAISALKSRER</sequence>